<dbReference type="GO" id="GO:0043596">
    <property type="term" value="C:nuclear replication fork"/>
    <property type="evidence" value="ECO:0007669"/>
    <property type="project" value="TreeGrafter"/>
</dbReference>
<keyword evidence="3" id="KW-1185">Reference proteome</keyword>
<dbReference type="GO" id="GO:0000724">
    <property type="term" value="P:double-strand break repair via homologous recombination"/>
    <property type="evidence" value="ECO:0007669"/>
    <property type="project" value="InterPro"/>
</dbReference>
<dbReference type="GO" id="GO:0031297">
    <property type="term" value="P:replication fork processing"/>
    <property type="evidence" value="ECO:0007669"/>
    <property type="project" value="InterPro"/>
</dbReference>
<dbReference type="AlphaFoldDB" id="A0AAV4M7J5"/>
<gene>
    <name evidence="2" type="primary">mms22l</name>
    <name evidence="2" type="ORF">CEXT_740091</name>
</gene>
<comment type="caution">
    <text evidence="2">The sequence shown here is derived from an EMBL/GenBank/DDBJ whole genome shotgun (WGS) entry which is preliminary data.</text>
</comment>
<accession>A0AAV4M7J5</accession>
<dbReference type="PANTHER" id="PTHR28547">
    <property type="entry name" value="PROTEIN MMS22-LIKE"/>
    <property type="match status" value="1"/>
</dbReference>
<protein>
    <submittedName>
        <fullName evidence="2">Methyl methanesulfonate-sensitivity protein 22-like</fullName>
    </submittedName>
</protein>
<dbReference type="PANTHER" id="PTHR28547:SF1">
    <property type="entry name" value="PROTEIN MMS22-LIKE"/>
    <property type="match status" value="1"/>
</dbReference>
<sequence>MGTNFNKIVKKVIEFFNLTCYEYSSTKDSMHKFNLMNLLFVYIDSMNELFQRCDDFKSSKFQLLTSGFSTLLSSSGISELNRILRVLLNILKKVQSTVEDKNDLEMEIIGVNYQEFLN</sequence>
<organism evidence="2 3">
    <name type="scientific">Caerostris extrusa</name>
    <name type="common">Bark spider</name>
    <name type="synonym">Caerostris bankana</name>
    <dbReference type="NCBI Taxonomy" id="172846"/>
    <lineage>
        <taxon>Eukaryota</taxon>
        <taxon>Metazoa</taxon>
        <taxon>Ecdysozoa</taxon>
        <taxon>Arthropoda</taxon>
        <taxon>Chelicerata</taxon>
        <taxon>Arachnida</taxon>
        <taxon>Araneae</taxon>
        <taxon>Araneomorphae</taxon>
        <taxon>Entelegynae</taxon>
        <taxon>Araneoidea</taxon>
        <taxon>Araneidae</taxon>
        <taxon>Caerostris</taxon>
    </lineage>
</organism>
<dbReference type="EMBL" id="BPLR01019394">
    <property type="protein sequence ID" value="GIX67376.1"/>
    <property type="molecule type" value="Genomic_DNA"/>
</dbReference>
<dbReference type="Pfam" id="PF14910">
    <property type="entry name" value="MMS22L_N"/>
    <property type="match status" value="1"/>
</dbReference>
<dbReference type="InterPro" id="IPR042320">
    <property type="entry name" value="MMS22-like"/>
</dbReference>
<evidence type="ECO:0000259" key="1">
    <source>
        <dbReference type="Pfam" id="PF14910"/>
    </source>
</evidence>
<dbReference type="InterPro" id="IPR029425">
    <property type="entry name" value="MMS22L_N"/>
</dbReference>
<feature type="domain" description="Protein MMS22-like N-terminal" evidence="1">
    <location>
        <begin position="14"/>
        <end position="99"/>
    </location>
</feature>
<reference evidence="2 3" key="1">
    <citation type="submission" date="2021-06" db="EMBL/GenBank/DDBJ databases">
        <title>Caerostris extrusa draft genome.</title>
        <authorList>
            <person name="Kono N."/>
            <person name="Arakawa K."/>
        </authorList>
    </citation>
    <scope>NUCLEOTIDE SEQUENCE [LARGE SCALE GENOMIC DNA]</scope>
</reference>
<proteinExistence type="predicted"/>
<evidence type="ECO:0000313" key="3">
    <source>
        <dbReference type="Proteomes" id="UP001054945"/>
    </source>
</evidence>
<name>A0AAV4M7J5_CAEEX</name>
<dbReference type="Proteomes" id="UP001054945">
    <property type="component" value="Unassembled WGS sequence"/>
</dbReference>
<evidence type="ECO:0000313" key="2">
    <source>
        <dbReference type="EMBL" id="GIX67376.1"/>
    </source>
</evidence>